<feature type="region of interest" description="Disordered" evidence="6">
    <location>
        <begin position="239"/>
        <end position="270"/>
    </location>
</feature>
<keyword evidence="4" id="KW-0597">Phosphoprotein</keyword>
<keyword evidence="3" id="KW-0963">Cytoplasm</keyword>
<dbReference type="AlphaFoldDB" id="A0A4E0RHG4"/>
<comment type="caution">
    <text evidence="8">The sequence shown here is derived from an EMBL/GenBank/DDBJ whole genome shotgun (WGS) entry which is preliminary data.</text>
</comment>
<dbReference type="InterPro" id="IPR036028">
    <property type="entry name" value="SH3-like_dom_sf"/>
</dbReference>
<evidence type="ECO:0000313" key="8">
    <source>
        <dbReference type="EMBL" id="THD27176.1"/>
    </source>
</evidence>
<evidence type="ECO:0000256" key="4">
    <source>
        <dbReference type="ARBA" id="ARBA00022553"/>
    </source>
</evidence>
<dbReference type="SMART" id="SM00326">
    <property type="entry name" value="SH3"/>
    <property type="match status" value="1"/>
</dbReference>
<evidence type="ECO:0000313" key="9">
    <source>
        <dbReference type="Proteomes" id="UP000230066"/>
    </source>
</evidence>
<dbReference type="EMBL" id="JXXN02000504">
    <property type="protein sequence ID" value="THD27176.1"/>
    <property type="molecule type" value="Genomic_DNA"/>
</dbReference>
<dbReference type="SUPFAM" id="SSF103657">
    <property type="entry name" value="BAR/IMD domain-like"/>
    <property type="match status" value="1"/>
</dbReference>
<comment type="subcellular location">
    <subcellularLocation>
        <location evidence="1">Cytoplasm</location>
    </subcellularLocation>
</comment>
<dbReference type="InterPro" id="IPR001452">
    <property type="entry name" value="SH3_domain"/>
</dbReference>
<dbReference type="Gene3D" id="6.10.140.470">
    <property type="match status" value="1"/>
</dbReference>
<reference evidence="8" key="1">
    <citation type="submission" date="2019-03" db="EMBL/GenBank/DDBJ databases">
        <title>Improved annotation for the trematode Fasciola hepatica.</title>
        <authorList>
            <person name="Choi Y.-J."/>
            <person name="Martin J."/>
            <person name="Mitreva M."/>
        </authorList>
    </citation>
    <scope>NUCLEOTIDE SEQUENCE [LARGE SCALE GENOMIC DNA]</scope>
</reference>
<dbReference type="InterPro" id="IPR027267">
    <property type="entry name" value="AH/BAR_dom_sf"/>
</dbReference>
<evidence type="ECO:0000259" key="7">
    <source>
        <dbReference type="PROSITE" id="PS50002"/>
    </source>
</evidence>
<dbReference type="Proteomes" id="UP000230066">
    <property type="component" value="Unassembled WGS sequence"/>
</dbReference>
<dbReference type="Gene3D" id="2.30.30.40">
    <property type="entry name" value="SH3 Domains"/>
    <property type="match status" value="1"/>
</dbReference>
<evidence type="ECO:0000256" key="2">
    <source>
        <dbReference type="ARBA" id="ARBA00022443"/>
    </source>
</evidence>
<keyword evidence="9" id="KW-1185">Reference proteome</keyword>
<dbReference type="GO" id="GO:0043226">
    <property type="term" value="C:organelle"/>
    <property type="evidence" value="ECO:0007669"/>
    <property type="project" value="UniProtKB-ARBA"/>
</dbReference>
<feature type="region of interest" description="Disordered" evidence="6">
    <location>
        <begin position="171"/>
        <end position="195"/>
    </location>
</feature>
<name>A0A4E0RHG4_FASHE</name>
<organism evidence="8 9">
    <name type="scientific">Fasciola hepatica</name>
    <name type="common">Liver fluke</name>
    <dbReference type="NCBI Taxonomy" id="6192"/>
    <lineage>
        <taxon>Eukaryota</taxon>
        <taxon>Metazoa</taxon>
        <taxon>Spiralia</taxon>
        <taxon>Lophotrochozoa</taxon>
        <taxon>Platyhelminthes</taxon>
        <taxon>Trematoda</taxon>
        <taxon>Digenea</taxon>
        <taxon>Plagiorchiida</taxon>
        <taxon>Echinostomata</taxon>
        <taxon>Echinostomatoidea</taxon>
        <taxon>Fasciolidae</taxon>
        <taxon>Fasciola</taxon>
    </lineage>
</organism>
<evidence type="ECO:0000256" key="6">
    <source>
        <dbReference type="SAM" id="MobiDB-lite"/>
    </source>
</evidence>
<dbReference type="Pfam" id="PF07653">
    <property type="entry name" value="SH3_2"/>
    <property type="match status" value="1"/>
</dbReference>
<dbReference type="SUPFAM" id="SSF50044">
    <property type="entry name" value="SH3-domain"/>
    <property type="match status" value="1"/>
</dbReference>
<evidence type="ECO:0000256" key="3">
    <source>
        <dbReference type="ARBA" id="ARBA00022490"/>
    </source>
</evidence>
<proteinExistence type="predicted"/>
<dbReference type="Gene3D" id="1.20.1270.60">
    <property type="entry name" value="Arfaptin homology (AH) domain/BAR domain"/>
    <property type="match status" value="1"/>
</dbReference>
<dbReference type="PANTHER" id="PTHR23065">
    <property type="entry name" value="PROLINE-SERINE-THREONINE PHOSPHATASE INTERACTING PROTEIN 1"/>
    <property type="match status" value="1"/>
</dbReference>
<gene>
    <name evidence="8" type="ORF">D915_002011</name>
</gene>
<dbReference type="GO" id="GO:0005886">
    <property type="term" value="C:plasma membrane"/>
    <property type="evidence" value="ECO:0007669"/>
    <property type="project" value="TreeGrafter"/>
</dbReference>
<feature type="domain" description="SH3" evidence="7">
    <location>
        <begin position="1026"/>
        <end position="1083"/>
    </location>
</feature>
<evidence type="ECO:0000256" key="5">
    <source>
        <dbReference type="PROSITE-ProRule" id="PRU00192"/>
    </source>
</evidence>
<feature type="compositionally biased region" description="Low complexity" evidence="6">
    <location>
        <begin position="244"/>
        <end position="264"/>
    </location>
</feature>
<accession>A0A4E0RHG4</accession>
<dbReference type="PANTHER" id="PTHR23065:SF7">
    <property type="entry name" value="NOSTRIN, ISOFORM H"/>
    <property type="match status" value="1"/>
</dbReference>
<keyword evidence="2 5" id="KW-0728">SH3 domain</keyword>
<sequence length="1083" mass="120598">MSLSMEGVSGSAVTVVSRWGFDKQASDHKQALSVTQSLVEILQEKCELQSNYARGVNRLSSRLRETLGSAPSSSVHDSWLRICDVMDCEGKIHQNSAMGILEGLVRPWSELVEELTRARRPLKHQVDRATHQLLTLSAAELRSRKKLCATYRACERTWFSHVQAFRARSRPVPVNGESNSLEDSKMAVDSAPLPSSSLNRHARAYHSFREGSVDLESVTSSTLNTLDLADQRASSLRRHCSARSATLPSPSSTQQSSDSSGMLSNKISPAVNKTKEACHATLRDYYRTAMSAEEARVEWHTVLLKCLDKQRSLERQRLFAMVNGLTVYQRVVNEAIPELKAMATELTDALRLADPSADLDLFRKRSHAESALNETNNADTQSPPTLSLNFKNGCKLTGGVVGRSQQRLLELPGERSMIQHLFYRRGGLVYADSEQSPNDRTTLDRSSIKLKWSSGTPSKDSSLREHLRECLTRECLFEHLDLLAKDVQKERRTKQGLSNLVQVYSREPAYADAQTLVEVRRRLFVSRVRLTHLTNCRQKFIYSLICALSGGQNTTTNRELPKHIYADALVRAGFTDLPWFTVPSLSDAQSTSVKSPAVRWIPIPDLDDEPSVNSLTKPPEWPPFPSTELGYEDLNEDLFEWEVERLRLLDADQRDNGPWNPTPLSVSNITETISSNWKISSVRTGITNVVLNTPVTTATTTTLALNNINSNRTINNSITANMVIPNPKVINDVNVHIFSPSKRWSGEYPLSSSRSSVRPSQLKIGCTTTNGVNELPSSRFLERSLDENLNSPVDINKRSSAVVTQTEIGMLPKSPTLASQEISDIDLGEPSSASSAHVRSSASSGRSRLPVFSFARFRRPSSSVSVKRAQSFDHSTTSPDSQLNIKSVAAIHPNEFTGEHPMGQEKNTEAALEKQDDAHSFSSKFWSKLRSSGRYQSNHTKSATKTIDTSPQPADSVLSDQLVMELTQVQRFRQTSTDRSFPSANLTANGYSHRTVHFGPVESHAITPDIDYPSSGSQWPSNLSLHCVGWAKVERSYIAKNPDELTLLEGEIVSIYKKENNDWWYGEVNGSKGRFPVSHVDEF</sequence>
<evidence type="ECO:0000256" key="1">
    <source>
        <dbReference type="ARBA" id="ARBA00004496"/>
    </source>
</evidence>
<dbReference type="PROSITE" id="PS50002">
    <property type="entry name" value="SH3"/>
    <property type="match status" value="1"/>
</dbReference>
<protein>
    <recommendedName>
        <fullName evidence="7">SH3 domain-containing protein</fullName>
    </recommendedName>
</protein>
<dbReference type="GO" id="GO:0005737">
    <property type="term" value="C:cytoplasm"/>
    <property type="evidence" value="ECO:0007669"/>
    <property type="project" value="TreeGrafter"/>
</dbReference>